<gene>
    <name evidence="2" type="ORF">FNV43_RR10217</name>
</gene>
<organism evidence="2 3">
    <name type="scientific">Rhamnella rubrinervis</name>
    <dbReference type="NCBI Taxonomy" id="2594499"/>
    <lineage>
        <taxon>Eukaryota</taxon>
        <taxon>Viridiplantae</taxon>
        <taxon>Streptophyta</taxon>
        <taxon>Embryophyta</taxon>
        <taxon>Tracheophyta</taxon>
        <taxon>Spermatophyta</taxon>
        <taxon>Magnoliopsida</taxon>
        <taxon>eudicotyledons</taxon>
        <taxon>Gunneridae</taxon>
        <taxon>Pentapetalae</taxon>
        <taxon>rosids</taxon>
        <taxon>fabids</taxon>
        <taxon>Rosales</taxon>
        <taxon>Rhamnaceae</taxon>
        <taxon>rhamnoid group</taxon>
        <taxon>Rhamneae</taxon>
        <taxon>Rhamnella</taxon>
    </lineage>
</organism>
<dbReference type="GO" id="GO:0034399">
    <property type="term" value="C:nuclear periphery"/>
    <property type="evidence" value="ECO:0007669"/>
    <property type="project" value="TreeGrafter"/>
</dbReference>
<protein>
    <submittedName>
        <fullName evidence="2">Uncharacterized protein</fullName>
    </submittedName>
</protein>
<reference evidence="2" key="1">
    <citation type="submission" date="2020-03" db="EMBL/GenBank/DDBJ databases">
        <title>A high-quality chromosome-level genome assembly of a woody plant with both climbing and erect habits, Rhamnella rubrinervis.</title>
        <authorList>
            <person name="Lu Z."/>
            <person name="Yang Y."/>
            <person name="Zhu X."/>
            <person name="Sun Y."/>
        </authorList>
    </citation>
    <scope>NUCLEOTIDE SEQUENCE</scope>
    <source>
        <strain evidence="2">BYM</strain>
        <tissue evidence="2">Leaf</tissue>
    </source>
</reference>
<proteinExistence type="predicted"/>
<name>A0A8K0HCR8_9ROSA</name>
<evidence type="ECO:0000313" key="2">
    <source>
        <dbReference type="EMBL" id="KAF3449489.1"/>
    </source>
</evidence>
<dbReference type="OrthoDB" id="341403at2759"/>
<feature type="region of interest" description="Disordered" evidence="1">
    <location>
        <begin position="34"/>
        <end position="94"/>
    </location>
</feature>
<dbReference type="GO" id="GO:0005783">
    <property type="term" value="C:endoplasmic reticulum"/>
    <property type="evidence" value="ECO:0007669"/>
    <property type="project" value="TreeGrafter"/>
</dbReference>
<dbReference type="Proteomes" id="UP000796880">
    <property type="component" value="Unassembled WGS sequence"/>
</dbReference>
<dbReference type="AlphaFoldDB" id="A0A8K0HCR8"/>
<dbReference type="PANTHER" id="PTHR47808">
    <property type="entry name" value="INNER NUCLEAR MEMBRANE PROTEIN HEH2-RELATED"/>
    <property type="match status" value="1"/>
</dbReference>
<dbReference type="EMBL" id="VOIH02000004">
    <property type="protein sequence ID" value="KAF3449489.1"/>
    <property type="molecule type" value="Genomic_DNA"/>
</dbReference>
<evidence type="ECO:0000256" key="1">
    <source>
        <dbReference type="SAM" id="MobiDB-lite"/>
    </source>
</evidence>
<dbReference type="GO" id="GO:0071763">
    <property type="term" value="P:nuclear membrane organization"/>
    <property type="evidence" value="ECO:0007669"/>
    <property type="project" value="TreeGrafter"/>
</dbReference>
<dbReference type="GO" id="GO:0003682">
    <property type="term" value="F:chromatin binding"/>
    <property type="evidence" value="ECO:0007669"/>
    <property type="project" value="InterPro"/>
</dbReference>
<comment type="caution">
    <text evidence="2">The sequence shown here is derived from an EMBL/GenBank/DDBJ whole genome shotgun (WGS) entry which is preliminary data.</text>
</comment>
<dbReference type="PANTHER" id="PTHR47808:SF2">
    <property type="entry name" value="LEM DOMAIN-CONTAINING PROTEIN 2"/>
    <property type="match status" value="1"/>
</dbReference>
<keyword evidence="3" id="KW-1185">Reference proteome</keyword>
<evidence type="ECO:0000313" key="3">
    <source>
        <dbReference type="Proteomes" id="UP000796880"/>
    </source>
</evidence>
<sequence>MEEEEENRALTHYIRASAMKMTKKMSSLVAGAPSVRLEGGMPDLRDIRGNGNLGNGKNKKRRETNQCRPLRTKHKTNSHAHSSSPPPASDSPLNSILEPEFVSLQGLFPQAYRRARHRNFRHYAYEPCPSNGQCYEGNLKCDRGYRKYGKLCIEDGDVNEIAKKLMGLQNLIHPGILIF</sequence>
<dbReference type="InterPro" id="IPR044780">
    <property type="entry name" value="Heh2/Src1"/>
</dbReference>
<accession>A0A8K0HCR8</accession>
<dbReference type="GO" id="GO:0005637">
    <property type="term" value="C:nuclear inner membrane"/>
    <property type="evidence" value="ECO:0007669"/>
    <property type="project" value="InterPro"/>
</dbReference>